<dbReference type="EMBL" id="VLPL01000009">
    <property type="protein sequence ID" value="TSJ40177.1"/>
    <property type="molecule type" value="Genomic_DNA"/>
</dbReference>
<keyword evidence="5" id="KW-0720">Serine protease</keyword>
<comment type="similarity">
    <text evidence="2">Belongs to the peptidase S49 family.</text>
</comment>
<comment type="caution">
    <text evidence="10">The sequence shown here is derived from an EMBL/GenBank/DDBJ whole genome shotgun (WGS) entry which is preliminary data.</text>
</comment>
<feature type="active site" description="Proton donor/acceptor" evidence="7">
    <location>
        <position position="196"/>
    </location>
</feature>
<feature type="transmembrane region" description="Helical" evidence="8">
    <location>
        <begin position="13"/>
        <end position="40"/>
    </location>
</feature>
<keyword evidence="3" id="KW-0645">Protease</keyword>
<keyword evidence="11" id="KW-1185">Reference proteome</keyword>
<evidence type="ECO:0000256" key="4">
    <source>
        <dbReference type="ARBA" id="ARBA00022801"/>
    </source>
</evidence>
<dbReference type="OrthoDB" id="9764363at2"/>
<evidence type="ECO:0000256" key="7">
    <source>
        <dbReference type="PIRSR" id="PIRSR001217-1"/>
    </source>
</evidence>
<dbReference type="CDD" id="cd07023">
    <property type="entry name" value="S49_Sppa_N_C"/>
    <property type="match status" value="1"/>
</dbReference>
<reference evidence="10 11" key="1">
    <citation type="submission" date="2019-07" db="EMBL/GenBank/DDBJ databases">
        <authorList>
            <person name="Huq M.A."/>
        </authorList>
    </citation>
    <scope>NUCLEOTIDE SEQUENCE [LARGE SCALE GENOMIC DNA]</scope>
    <source>
        <strain evidence="10 11">MAH-3</strain>
    </source>
</reference>
<feature type="domain" description="Peptidase S49" evidence="9">
    <location>
        <begin position="124"/>
        <end position="275"/>
    </location>
</feature>
<dbReference type="InterPro" id="IPR029045">
    <property type="entry name" value="ClpP/crotonase-like_dom_sf"/>
</dbReference>
<evidence type="ECO:0000313" key="11">
    <source>
        <dbReference type="Proteomes" id="UP000316008"/>
    </source>
</evidence>
<dbReference type="NCBIfam" id="TIGR00705">
    <property type="entry name" value="SppA_67K"/>
    <property type="match status" value="1"/>
</dbReference>
<proteinExistence type="inferred from homology"/>
<feature type="domain" description="Peptidase S49" evidence="9">
    <location>
        <begin position="376"/>
        <end position="525"/>
    </location>
</feature>
<keyword evidence="6 8" id="KW-0472">Membrane</keyword>
<keyword evidence="8" id="KW-0812">Transmembrane</keyword>
<dbReference type="InterPro" id="IPR002142">
    <property type="entry name" value="Peptidase_S49"/>
</dbReference>
<dbReference type="InterPro" id="IPR047272">
    <property type="entry name" value="S49_SppA_C"/>
</dbReference>
<sequence length="594" mass="66276">MSTSTVKVSFWRIFWPSLLASMILSVFGWIFWIIIFGSVLGEEPKAKDPSVLHMTLSGAIGERSSSKLNPSSFKMDKTNGLADILTGLEKAKADKHVKGIYLELGNVQCGYATAMEIRNALKDFKKSGKFLVAYLNGEVITQKQYYISSVSDEVYGFSTSAMEFIGLGGELMFFKNTFDKLGIEMQVIRGSDNDFKSAVEPYFRTDMSDSSRLQTQRYMASIWSDIRSQIAADRKLTVAQLNDIAENAKIQRVDDAVKFKLIDAMKYRDEVEDIILKKSKLKDLKNIMTFEEYAAKGFKNKQLAYDNETATANVAVIVAEGAITVDGDEMTSHKVCKYFREVRNNDKIKVVVFRVNSPGGSALASEEIWREVSLTTKKKKVIVSMGDVAASGGYYISTPASTIFAEPTTITGSIGVFGVIPYTGAFLENKLGLTFDRVQTNKHSVLSTNRKLTPEEVSLIQTEVDQIYTQFKKRVADGRGLTVAQVHKIARGRVWTGADALKIGLVDKLGGVNDALAYAIKEAKIKDARVQYYPKVKEDPIEDLLDQLSDGDEESLKIKQNAIPKVIDDLTKRLMKLESYTGIQMRMPYEIDLH</sequence>
<dbReference type="RefSeq" id="WP_144334305.1">
    <property type="nucleotide sequence ID" value="NZ_VLPL01000009.1"/>
</dbReference>
<evidence type="ECO:0000259" key="9">
    <source>
        <dbReference type="Pfam" id="PF01343"/>
    </source>
</evidence>
<dbReference type="Gene3D" id="3.90.226.10">
    <property type="entry name" value="2-enoyl-CoA Hydratase, Chain A, domain 1"/>
    <property type="match status" value="2"/>
</dbReference>
<accession>A0A556MJT5</accession>
<gene>
    <name evidence="10" type="primary">sppA</name>
    <name evidence="10" type="ORF">FO442_16395</name>
</gene>
<evidence type="ECO:0000256" key="5">
    <source>
        <dbReference type="ARBA" id="ARBA00022825"/>
    </source>
</evidence>
<protein>
    <submittedName>
        <fullName evidence="10">Signal peptide peptidase SppA</fullName>
    </submittedName>
</protein>
<keyword evidence="8" id="KW-1133">Transmembrane helix</keyword>
<dbReference type="PANTHER" id="PTHR33209:SF1">
    <property type="entry name" value="PEPTIDASE S49 DOMAIN-CONTAINING PROTEIN"/>
    <property type="match status" value="1"/>
</dbReference>
<evidence type="ECO:0000256" key="6">
    <source>
        <dbReference type="ARBA" id="ARBA00023136"/>
    </source>
</evidence>
<dbReference type="PIRSF" id="PIRSF001217">
    <property type="entry name" value="Protease_4_SppA"/>
    <property type="match status" value="1"/>
</dbReference>
<name>A0A556MJT5_9FLAO</name>
<comment type="subcellular location">
    <subcellularLocation>
        <location evidence="1">Membrane</location>
    </subcellularLocation>
</comment>
<dbReference type="Pfam" id="PF01343">
    <property type="entry name" value="Peptidase_S49"/>
    <property type="match status" value="2"/>
</dbReference>
<evidence type="ECO:0000256" key="3">
    <source>
        <dbReference type="ARBA" id="ARBA00022670"/>
    </source>
</evidence>
<dbReference type="PANTHER" id="PTHR33209">
    <property type="entry name" value="PROTEASE 4"/>
    <property type="match status" value="1"/>
</dbReference>
<organism evidence="10 11">
    <name type="scientific">Fluviicola chungangensis</name>
    <dbReference type="NCBI Taxonomy" id="2597671"/>
    <lineage>
        <taxon>Bacteria</taxon>
        <taxon>Pseudomonadati</taxon>
        <taxon>Bacteroidota</taxon>
        <taxon>Flavobacteriia</taxon>
        <taxon>Flavobacteriales</taxon>
        <taxon>Crocinitomicaceae</taxon>
        <taxon>Fluviicola</taxon>
    </lineage>
</organism>
<feature type="active site" description="Nucleophile" evidence="7">
    <location>
        <position position="391"/>
    </location>
</feature>
<dbReference type="Proteomes" id="UP000316008">
    <property type="component" value="Unassembled WGS sequence"/>
</dbReference>
<evidence type="ECO:0000256" key="8">
    <source>
        <dbReference type="SAM" id="Phobius"/>
    </source>
</evidence>
<dbReference type="Gene3D" id="6.20.330.10">
    <property type="match status" value="1"/>
</dbReference>
<dbReference type="AlphaFoldDB" id="A0A556MJT5"/>
<evidence type="ECO:0000313" key="10">
    <source>
        <dbReference type="EMBL" id="TSJ40177.1"/>
    </source>
</evidence>
<keyword evidence="4" id="KW-0378">Hydrolase</keyword>
<dbReference type="CDD" id="cd07018">
    <property type="entry name" value="S49_SppA_67K_type"/>
    <property type="match status" value="1"/>
</dbReference>
<evidence type="ECO:0000256" key="2">
    <source>
        <dbReference type="ARBA" id="ARBA00008683"/>
    </source>
</evidence>
<dbReference type="GO" id="GO:0016020">
    <property type="term" value="C:membrane"/>
    <property type="evidence" value="ECO:0007669"/>
    <property type="project" value="UniProtKB-SubCell"/>
</dbReference>
<dbReference type="GO" id="GO:0006465">
    <property type="term" value="P:signal peptide processing"/>
    <property type="evidence" value="ECO:0007669"/>
    <property type="project" value="InterPro"/>
</dbReference>
<evidence type="ECO:0000256" key="1">
    <source>
        <dbReference type="ARBA" id="ARBA00004370"/>
    </source>
</evidence>
<dbReference type="NCBIfam" id="TIGR00706">
    <property type="entry name" value="SppA_dom"/>
    <property type="match status" value="1"/>
</dbReference>
<dbReference type="InterPro" id="IPR004635">
    <property type="entry name" value="Pept_S49_SppA"/>
</dbReference>
<dbReference type="SUPFAM" id="SSF52096">
    <property type="entry name" value="ClpP/crotonase"/>
    <property type="match status" value="2"/>
</dbReference>
<dbReference type="InterPro" id="IPR047217">
    <property type="entry name" value="S49_SppA_67K_type_N"/>
</dbReference>
<dbReference type="InterPro" id="IPR004634">
    <property type="entry name" value="Pept_S49_pIV"/>
</dbReference>
<dbReference type="GO" id="GO:0008236">
    <property type="term" value="F:serine-type peptidase activity"/>
    <property type="evidence" value="ECO:0007669"/>
    <property type="project" value="UniProtKB-KW"/>
</dbReference>